<evidence type="ECO:0000256" key="3">
    <source>
        <dbReference type="ARBA" id="ARBA00023163"/>
    </source>
</evidence>
<dbReference type="GO" id="GO:0043565">
    <property type="term" value="F:sequence-specific DNA binding"/>
    <property type="evidence" value="ECO:0007669"/>
    <property type="project" value="InterPro"/>
</dbReference>
<gene>
    <name evidence="5" type="ORF">AAG747_19545</name>
</gene>
<dbReference type="EMBL" id="JBDKWZ010000012">
    <property type="protein sequence ID" value="MEN7550123.1"/>
    <property type="molecule type" value="Genomic_DNA"/>
</dbReference>
<dbReference type="Pfam" id="PF20240">
    <property type="entry name" value="DUF6597"/>
    <property type="match status" value="1"/>
</dbReference>
<dbReference type="Gene3D" id="1.10.10.60">
    <property type="entry name" value="Homeodomain-like"/>
    <property type="match status" value="1"/>
</dbReference>
<evidence type="ECO:0000313" key="5">
    <source>
        <dbReference type="EMBL" id="MEN7550123.1"/>
    </source>
</evidence>
<evidence type="ECO:0000256" key="2">
    <source>
        <dbReference type="ARBA" id="ARBA00023125"/>
    </source>
</evidence>
<dbReference type="PANTHER" id="PTHR46796:SF13">
    <property type="entry name" value="HTH-TYPE TRANSCRIPTIONAL ACTIVATOR RHAS"/>
    <property type="match status" value="1"/>
</dbReference>
<dbReference type="Proteomes" id="UP001403385">
    <property type="component" value="Unassembled WGS sequence"/>
</dbReference>
<dbReference type="InterPro" id="IPR050204">
    <property type="entry name" value="AraC_XylS_family_regulators"/>
</dbReference>
<dbReference type="RefSeq" id="WP_346822902.1">
    <property type="nucleotide sequence ID" value="NZ_JBDKWZ010000012.1"/>
</dbReference>
<dbReference type="SUPFAM" id="SSF46689">
    <property type="entry name" value="Homeodomain-like"/>
    <property type="match status" value="1"/>
</dbReference>
<dbReference type="InterPro" id="IPR018060">
    <property type="entry name" value="HTH_AraC"/>
</dbReference>
<dbReference type="SMART" id="SM00342">
    <property type="entry name" value="HTH_ARAC"/>
    <property type="match status" value="1"/>
</dbReference>
<dbReference type="PANTHER" id="PTHR46796">
    <property type="entry name" value="HTH-TYPE TRANSCRIPTIONAL ACTIVATOR RHAS-RELATED"/>
    <property type="match status" value="1"/>
</dbReference>
<reference evidence="5 6" key="1">
    <citation type="submission" date="2024-04" db="EMBL/GenBank/DDBJ databases">
        <title>Novel genus in family Flammeovirgaceae.</title>
        <authorList>
            <person name="Nguyen T.H."/>
            <person name="Vuong T.Q."/>
            <person name="Le H."/>
            <person name="Kim S.-G."/>
        </authorList>
    </citation>
    <scope>NUCLEOTIDE SEQUENCE [LARGE SCALE GENOMIC DNA]</scope>
    <source>
        <strain evidence="5 6">JCM 23209</strain>
    </source>
</reference>
<accession>A0AAW9SCE7</accession>
<organism evidence="5 6">
    <name type="scientific">Rapidithrix thailandica</name>
    <dbReference type="NCBI Taxonomy" id="413964"/>
    <lineage>
        <taxon>Bacteria</taxon>
        <taxon>Pseudomonadati</taxon>
        <taxon>Bacteroidota</taxon>
        <taxon>Cytophagia</taxon>
        <taxon>Cytophagales</taxon>
        <taxon>Flammeovirgaceae</taxon>
        <taxon>Rapidithrix</taxon>
    </lineage>
</organism>
<keyword evidence="6" id="KW-1185">Reference proteome</keyword>
<name>A0AAW9SCE7_9BACT</name>
<dbReference type="Pfam" id="PF12833">
    <property type="entry name" value="HTH_18"/>
    <property type="match status" value="1"/>
</dbReference>
<keyword evidence="2" id="KW-0238">DNA-binding</keyword>
<dbReference type="PROSITE" id="PS01124">
    <property type="entry name" value="HTH_ARAC_FAMILY_2"/>
    <property type="match status" value="1"/>
</dbReference>
<protein>
    <submittedName>
        <fullName evidence="5">Helix-turn-helix domain-containing protein</fullName>
    </submittedName>
</protein>
<feature type="domain" description="HTH araC/xylS-type" evidence="4">
    <location>
        <begin position="157"/>
        <end position="257"/>
    </location>
</feature>
<dbReference type="InterPro" id="IPR046532">
    <property type="entry name" value="DUF6597"/>
</dbReference>
<keyword evidence="3" id="KW-0804">Transcription</keyword>
<comment type="caution">
    <text evidence="5">The sequence shown here is derived from an EMBL/GenBank/DDBJ whole genome shotgun (WGS) entry which is preliminary data.</text>
</comment>
<dbReference type="AlphaFoldDB" id="A0AAW9SCE7"/>
<dbReference type="GO" id="GO:0003700">
    <property type="term" value="F:DNA-binding transcription factor activity"/>
    <property type="evidence" value="ECO:0007669"/>
    <property type="project" value="InterPro"/>
</dbReference>
<evidence type="ECO:0000259" key="4">
    <source>
        <dbReference type="PROSITE" id="PS01124"/>
    </source>
</evidence>
<evidence type="ECO:0000313" key="6">
    <source>
        <dbReference type="Proteomes" id="UP001403385"/>
    </source>
</evidence>
<keyword evidence="1" id="KW-0805">Transcription regulation</keyword>
<proteinExistence type="predicted"/>
<dbReference type="InterPro" id="IPR009057">
    <property type="entry name" value="Homeodomain-like_sf"/>
</dbReference>
<evidence type="ECO:0000256" key="1">
    <source>
        <dbReference type="ARBA" id="ARBA00023015"/>
    </source>
</evidence>
<sequence length="257" mass="29344">MPYLEFTPSAQLQHLIESYWISETFEGVHAHKILPDGCMDILFNLGEEIHSEALGQVSSIPKYGVSIVGMMTRFSEISMKPQGKALGIRFRPGQFSKLTGIPLSHFRNELINANEILPKIQNLPFEQLFQLTDPRQQIRLLEQEFYNTFQVHIPGKNSLVTSVTDFILEASSPVKVQETAKVHGISVRQLERVFQNQVGVTAKEFASIIRFKRTLRQIALQPEKSLLHIAFENGYYDHAHLTREFKKFSGISPSTFR</sequence>